<dbReference type="Proteomes" id="UP000886595">
    <property type="component" value="Unassembled WGS sequence"/>
</dbReference>
<organism evidence="1 2">
    <name type="scientific">Brassica carinata</name>
    <name type="common">Ethiopian mustard</name>
    <name type="synonym">Abyssinian cabbage</name>
    <dbReference type="NCBI Taxonomy" id="52824"/>
    <lineage>
        <taxon>Eukaryota</taxon>
        <taxon>Viridiplantae</taxon>
        <taxon>Streptophyta</taxon>
        <taxon>Embryophyta</taxon>
        <taxon>Tracheophyta</taxon>
        <taxon>Spermatophyta</taxon>
        <taxon>Magnoliopsida</taxon>
        <taxon>eudicotyledons</taxon>
        <taxon>Gunneridae</taxon>
        <taxon>Pentapetalae</taxon>
        <taxon>rosids</taxon>
        <taxon>malvids</taxon>
        <taxon>Brassicales</taxon>
        <taxon>Brassicaceae</taxon>
        <taxon>Brassiceae</taxon>
        <taxon>Brassica</taxon>
    </lineage>
</organism>
<dbReference type="EMBL" id="JAAMPC010000008">
    <property type="protein sequence ID" value="KAG2298660.1"/>
    <property type="molecule type" value="Genomic_DNA"/>
</dbReference>
<sequence length="128" mass="15007">MHPEFARRAYRYGIKKLFWEQKDEYGVYRDGSGFARGSDGDIINASKEDIKNCYKESYGWLLHMSSEHASSFTRRDLVHEIYTKDEVNEMITGMMGQRSGRRQPCIRRLMKLSVHSRTRSTGWSRGMS</sequence>
<keyword evidence="2" id="KW-1185">Reference proteome</keyword>
<accession>A0A8X7S4M4</accession>
<gene>
    <name evidence="1" type="ORF">Bca52824_035132</name>
</gene>
<proteinExistence type="predicted"/>
<reference evidence="1 2" key="1">
    <citation type="submission" date="2020-02" db="EMBL/GenBank/DDBJ databases">
        <authorList>
            <person name="Ma Q."/>
            <person name="Huang Y."/>
            <person name="Song X."/>
            <person name="Pei D."/>
        </authorList>
    </citation>
    <scope>NUCLEOTIDE SEQUENCE [LARGE SCALE GENOMIC DNA]</scope>
    <source>
        <strain evidence="1">Sxm20200214</strain>
        <tissue evidence="1">Leaf</tissue>
    </source>
</reference>
<protein>
    <submittedName>
        <fullName evidence="1">Uncharacterized protein</fullName>
    </submittedName>
</protein>
<evidence type="ECO:0000313" key="2">
    <source>
        <dbReference type="Proteomes" id="UP000886595"/>
    </source>
</evidence>
<comment type="caution">
    <text evidence="1">The sequence shown here is derived from an EMBL/GenBank/DDBJ whole genome shotgun (WGS) entry which is preliminary data.</text>
</comment>
<dbReference type="AlphaFoldDB" id="A0A8X7S4M4"/>
<name>A0A8X7S4M4_BRACI</name>
<evidence type="ECO:0000313" key="1">
    <source>
        <dbReference type="EMBL" id="KAG2298660.1"/>
    </source>
</evidence>